<dbReference type="EMBL" id="CAEZUP010000042">
    <property type="protein sequence ID" value="CAB4611042.1"/>
    <property type="molecule type" value="Genomic_DNA"/>
</dbReference>
<name>A0A6J6HBH0_9ZZZZ</name>
<accession>A0A6J6HBH0</accession>
<feature type="region of interest" description="Disordered" evidence="1">
    <location>
        <begin position="1"/>
        <end position="20"/>
    </location>
</feature>
<dbReference type="InterPro" id="IPR016064">
    <property type="entry name" value="NAD/diacylglycerol_kinase_sf"/>
</dbReference>
<evidence type="ECO:0000256" key="1">
    <source>
        <dbReference type="SAM" id="MobiDB-lite"/>
    </source>
</evidence>
<gene>
    <name evidence="2" type="ORF">UFOPK1835_01091</name>
</gene>
<sequence>MTIRKGSSYGIRRSGDSDIPEASTDAELARIISSATDHGVHQPLIRVTGGDMFRTLGGHPSLGDGTSDDLALPIDVAYATLDDGEEHLFVSHLVARRRWWSGRFVAVMNAEWLGDLDLGVRSHPGDGLLDITDGRLAVRERITARRRARTGSHVPHPALRTSRAAFFHTTFDPPLAIHLDGVRHGKVSSLSIRLETDFALVVL</sequence>
<dbReference type="AlphaFoldDB" id="A0A6J6HBH0"/>
<proteinExistence type="predicted"/>
<dbReference type="Gene3D" id="2.60.200.40">
    <property type="match status" value="1"/>
</dbReference>
<dbReference type="SUPFAM" id="SSF111331">
    <property type="entry name" value="NAD kinase/diacylglycerol kinase-like"/>
    <property type="match status" value="1"/>
</dbReference>
<evidence type="ECO:0000313" key="2">
    <source>
        <dbReference type="EMBL" id="CAB4611042.1"/>
    </source>
</evidence>
<organism evidence="2">
    <name type="scientific">freshwater metagenome</name>
    <dbReference type="NCBI Taxonomy" id="449393"/>
    <lineage>
        <taxon>unclassified sequences</taxon>
        <taxon>metagenomes</taxon>
        <taxon>ecological metagenomes</taxon>
    </lineage>
</organism>
<protein>
    <submittedName>
        <fullName evidence="2">Unannotated protein</fullName>
    </submittedName>
</protein>
<reference evidence="2" key="1">
    <citation type="submission" date="2020-05" db="EMBL/GenBank/DDBJ databases">
        <authorList>
            <person name="Chiriac C."/>
            <person name="Salcher M."/>
            <person name="Ghai R."/>
            <person name="Kavagutti S V."/>
        </authorList>
    </citation>
    <scope>NUCLEOTIDE SEQUENCE</scope>
</reference>